<dbReference type="PANTHER" id="PTHR33064">
    <property type="entry name" value="POL PROTEIN"/>
    <property type="match status" value="1"/>
</dbReference>
<protein>
    <submittedName>
        <fullName evidence="3">DNA-directed DNA polymerase</fullName>
    </submittedName>
</protein>
<evidence type="ECO:0000259" key="1">
    <source>
        <dbReference type="Pfam" id="PF00078"/>
    </source>
</evidence>
<dbReference type="Gene3D" id="3.30.70.270">
    <property type="match status" value="3"/>
</dbReference>
<proteinExistence type="predicted"/>
<dbReference type="SUPFAM" id="SSF56672">
    <property type="entry name" value="DNA/RNA polymerases"/>
    <property type="match status" value="1"/>
</dbReference>
<keyword evidence="3" id="KW-0239">DNA-directed DNA polymerase</keyword>
<sequence>MKEVVKKEIIKILDVGITYAIEDNPWVSLVHCVPKKGGMTVVTKEKNELVPTRIVTGWRVCIDYRKLNEATRKYHFTLPFMDQMLERLARNKFFCFLDGFSGYFQIPIEPVDQEKTTFTCPYETYAYKPHLVLNWEKCHFMVTEGIVLGHKVSSAGLEVHIITKLRPPTNVKAVRSFLRHEGFYRRFIQDFSKISRPMTKLLKKDAIFNFNEECIEAFELLKEKLTNAPIMVSPDWLRPFKLMCDARDFAVEAIKNKKGADNVAADHLSRVENPHLEELRDDNINDNFPDETIMNVSSTKEDNIP</sequence>
<evidence type="ECO:0000259" key="2">
    <source>
        <dbReference type="Pfam" id="PF17919"/>
    </source>
</evidence>
<dbReference type="EMBL" id="BQNB010018752">
    <property type="protein sequence ID" value="GJT77877.1"/>
    <property type="molecule type" value="Genomic_DNA"/>
</dbReference>
<dbReference type="InterPro" id="IPR041577">
    <property type="entry name" value="RT_RNaseH_2"/>
</dbReference>
<dbReference type="InterPro" id="IPR051320">
    <property type="entry name" value="Viral_Replic_Matur_Polypro"/>
</dbReference>
<dbReference type="Proteomes" id="UP001151760">
    <property type="component" value="Unassembled WGS sequence"/>
</dbReference>
<feature type="domain" description="Reverse transcriptase/retrotransposon-derived protein RNase H-like" evidence="2">
    <location>
        <begin position="210"/>
        <end position="260"/>
    </location>
</feature>
<reference evidence="3" key="1">
    <citation type="journal article" date="2022" name="Int. J. Mol. Sci.">
        <title>Draft Genome of Tanacetum Coccineum: Genomic Comparison of Closely Related Tanacetum-Family Plants.</title>
        <authorList>
            <person name="Yamashiro T."/>
            <person name="Shiraishi A."/>
            <person name="Nakayama K."/>
            <person name="Satake H."/>
        </authorList>
    </citation>
    <scope>NUCLEOTIDE SEQUENCE</scope>
</reference>
<accession>A0ABQ5GSC2</accession>
<keyword evidence="3" id="KW-0548">Nucleotidyltransferase</keyword>
<dbReference type="CDD" id="cd01647">
    <property type="entry name" value="RT_LTR"/>
    <property type="match status" value="1"/>
</dbReference>
<keyword evidence="4" id="KW-1185">Reference proteome</keyword>
<reference evidence="3" key="2">
    <citation type="submission" date="2022-01" db="EMBL/GenBank/DDBJ databases">
        <authorList>
            <person name="Yamashiro T."/>
            <person name="Shiraishi A."/>
            <person name="Satake H."/>
            <person name="Nakayama K."/>
        </authorList>
    </citation>
    <scope>NUCLEOTIDE SEQUENCE</scope>
</reference>
<dbReference type="InterPro" id="IPR043502">
    <property type="entry name" value="DNA/RNA_pol_sf"/>
</dbReference>
<keyword evidence="3" id="KW-0808">Transferase</keyword>
<evidence type="ECO:0000313" key="4">
    <source>
        <dbReference type="Proteomes" id="UP001151760"/>
    </source>
</evidence>
<gene>
    <name evidence="3" type="ORF">Tco_1044602</name>
</gene>
<dbReference type="PANTHER" id="PTHR33064:SF39">
    <property type="match status" value="1"/>
</dbReference>
<dbReference type="InterPro" id="IPR043128">
    <property type="entry name" value="Rev_trsase/Diguanyl_cyclase"/>
</dbReference>
<evidence type="ECO:0000313" key="3">
    <source>
        <dbReference type="EMBL" id="GJT77877.1"/>
    </source>
</evidence>
<dbReference type="GO" id="GO:0003887">
    <property type="term" value="F:DNA-directed DNA polymerase activity"/>
    <property type="evidence" value="ECO:0007669"/>
    <property type="project" value="UniProtKB-KW"/>
</dbReference>
<comment type="caution">
    <text evidence="3">The sequence shown here is derived from an EMBL/GenBank/DDBJ whole genome shotgun (WGS) entry which is preliminary data.</text>
</comment>
<dbReference type="Pfam" id="PF00078">
    <property type="entry name" value="RVT_1"/>
    <property type="match status" value="1"/>
</dbReference>
<dbReference type="InterPro" id="IPR000477">
    <property type="entry name" value="RT_dom"/>
</dbReference>
<name>A0ABQ5GSC2_9ASTR</name>
<feature type="domain" description="Reverse transcriptase" evidence="1">
    <location>
        <begin position="48"/>
        <end position="155"/>
    </location>
</feature>
<dbReference type="Pfam" id="PF17919">
    <property type="entry name" value="RT_RNaseH_2"/>
    <property type="match status" value="1"/>
</dbReference>
<dbReference type="Gene3D" id="3.10.10.10">
    <property type="entry name" value="HIV Type 1 Reverse Transcriptase, subunit A, domain 1"/>
    <property type="match status" value="1"/>
</dbReference>
<organism evidence="3 4">
    <name type="scientific">Tanacetum coccineum</name>
    <dbReference type="NCBI Taxonomy" id="301880"/>
    <lineage>
        <taxon>Eukaryota</taxon>
        <taxon>Viridiplantae</taxon>
        <taxon>Streptophyta</taxon>
        <taxon>Embryophyta</taxon>
        <taxon>Tracheophyta</taxon>
        <taxon>Spermatophyta</taxon>
        <taxon>Magnoliopsida</taxon>
        <taxon>eudicotyledons</taxon>
        <taxon>Gunneridae</taxon>
        <taxon>Pentapetalae</taxon>
        <taxon>asterids</taxon>
        <taxon>campanulids</taxon>
        <taxon>Asterales</taxon>
        <taxon>Asteraceae</taxon>
        <taxon>Asteroideae</taxon>
        <taxon>Anthemideae</taxon>
        <taxon>Anthemidinae</taxon>
        <taxon>Tanacetum</taxon>
    </lineage>
</organism>